<evidence type="ECO:0000259" key="4">
    <source>
        <dbReference type="Pfam" id="PF00669"/>
    </source>
</evidence>
<comment type="subcellular location">
    <subcellularLocation>
        <location evidence="1">Bacterial flagellum</location>
    </subcellularLocation>
</comment>
<feature type="domain" description="Flagellin N-terminal" evidence="4">
    <location>
        <begin position="8"/>
        <end position="138"/>
    </location>
</feature>
<reference evidence="5" key="1">
    <citation type="journal article" date="2014" name="Int. J. Syst. Evol. Microbiol.">
        <title>Complete genome sequence of Corynebacterium casei LMG S-19264T (=DSM 44701T), isolated from a smear-ripened cheese.</title>
        <authorList>
            <consortium name="US DOE Joint Genome Institute (JGI-PGF)"/>
            <person name="Walter F."/>
            <person name="Albersmeier A."/>
            <person name="Kalinowski J."/>
            <person name="Ruckert C."/>
        </authorList>
    </citation>
    <scope>NUCLEOTIDE SEQUENCE</scope>
    <source>
        <strain evidence="5">CGMCC 1.15725</strain>
    </source>
</reference>
<comment type="similarity">
    <text evidence="2">Belongs to the bacterial flagellin family.</text>
</comment>
<proteinExistence type="inferred from homology"/>
<keyword evidence="3" id="KW-0975">Bacterial flagellum</keyword>
<evidence type="ECO:0000313" key="5">
    <source>
        <dbReference type="EMBL" id="GGF18740.1"/>
    </source>
</evidence>
<dbReference type="EMBL" id="BMJQ01000006">
    <property type="protein sequence ID" value="GGF18740.1"/>
    <property type="molecule type" value="Genomic_DNA"/>
</dbReference>
<dbReference type="RefSeq" id="WP_189046288.1">
    <property type="nucleotide sequence ID" value="NZ_BMJQ01000006.1"/>
</dbReference>
<reference evidence="5" key="2">
    <citation type="submission" date="2020-09" db="EMBL/GenBank/DDBJ databases">
        <authorList>
            <person name="Sun Q."/>
            <person name="Zhou Y."/>
        </authorList>
    </citation>
    <scope>NUCLEOTIDE SEQUENCE</scope>
    <source>
        <strain evidence="5">CGMCC 1.15725</strain>
    </source>
</reference>
<dbReference type="SUPFAM" id="SSF64518">
    <property type="entry name" value="Phase 1 flagellin"/>
    <property type="match status" value="1"/>
</dbReference>
<comment type="caution">
    <text evidence="5">The sequence shown here is derived from an EMBL/GenBank/DDBJ whole genome shotgun (WGS) entry which is preliminary data.</text>
</comment>
<evidence type="ECO:0000256" key="1">
    <source>
        <dbReference type="ARBA" id="ARBA00004365"/>
    </source>
</evidence>
<organism evidence="5 6">
    <name type="scientific">Aliidongia dinghuensis</name>
    <dbReference type="NCBI Taxonomy" id="1867774"/>
    <lineage>
        <taxon>Bacteria</taxon>
        <taxon>Pseudomonadati</taxon>
        <taxon>Pseudomonadota</taxon>
        <taxon>Alphaproteobacteria</taxon>
        <taxon>Rhodospirillales</taxon>
        <taxon>Dongiaceae</taxon>
        <taxon>Aliidongia</taxon>
    </lineage>
</organism>
<sequence>MSDITLTAVQQDTLLQLQNASQLFNRTQERLNTGKKVNGVVDDAVAYFRSTSLYDRTSALDTRKGNIDQSVSAVTAALNATSAVDGLLKQLKGVLEGARGAVLSQRVAATTQFKNIAKQLAQLVKDTTYQGLNILTATTATLSTQFSERTAATLVINGFNLVATGAGNTNSLFTGATGVFKADGSLNFSNVIFSGAGGTGVFGFSALNLTSAQTIGGVTIAVSRAEAIFSASDNRIDAAIAQNQAISASLGINVSILQARSTFTANYATTLSQGGDKLTLADLNTEAANSQALTLRQQIGIQSLSVSGQQNQSILNLLK</sequence>
<evidence type="ECO:0000256" key="3">
    <source>
        <dbReference type="ARBA" id="ARBA00023143"/>
    </source>
</evidence>
<evidence type="ECO:0000256" key="2">
    <source>
        <dbReference type="ARBA" id="ARBA00005709"/>
    </source>
</evidence>
<dbReference type="GO" id="GO:0005198">
    <property type="term" value="F:structural molecule activity"/>
    <property type="evidence" value="ECO:0007669"/>
    <property type="project" value="UniProtKB-UniRule"/>
</dbReference>
<name>A0A8J2YU38_9PROT</name>
<protein>
    <submittedName>
        <fullName evidence="5">Flagellin</fullName>
    </submittedName>
</protein>
<keyword evidence="6" id="KW-1185">Reference proteome</keyword>
<dbReference type="Gene3D" id="1.20.1330.10">
    <property type="entry name" value="f41 fragment of flagellin, N-terminal domain"/>
    <property type="match status" value="1"/>
</dbReference>
<dbReference type="InterPro" id="IPR001029">
    <property type="entry name" value="Flagellin_N"/>
</dbReference>
<dbReference type="Pfam" id="PF00669">
    <property type="entry name" value="Flagellin_N"/>
    <property type="match status" value="1"/>
</dbReference>
<evidence type="ECO:0000313" key="6">
    <source>
        <dbReference type="Proteomes" id="UP000646365"/>
    </source>
</evidence>
<dbReference type="AlphaFoldDB" id="A0A8J2YU38"/>
<keyword evidence="5" id="KW-0969">Cilium</keyword>
<dbReference type="GO" id="GO:0009288">
    <property type="term" value="C:bacterial-type flagellum"/>
    <property type="evidence" value="ECO:0007669"/>
    <property type="project" value="UniProtKB-SubCell"/>
</dbReference>
<keyword evidence="5" id="KW-0282">Flagellum</keyword>
<dbReference type="Proteomes" id="UP000646365">
    <property type="component" value="Unassembled WGS sequence"/>
</dbReference>
<accession>A0A8J2YU38</accession>
<dbReference type="GO" id="GO:0005576">
    <property type="term" value="C:extracellular region"/>
    <property type="evidence" value="ECO:0007669"/>
    <property type="project" value="UniProtKB-SubCell"/>
</dbReference>
<gene>
    <name evidence="5" type="ORF">GCM10011611_25770</name>
</gene>
<keyword evidence="5" id="KW-0966">Cell projection</keyword>